<feature type="binding site" evidence="5">
    <location>
        <position position="148"/>
    </location>
    <ligand>
        <name>ATP</name>
        <dbReference type="ChEBI" id="CHEBI:30616"/>
    </ligand>
</feature>
<dbReference type="Pfam" id="PF00069">
    <property type="entry name" value="Pkinase"/>
    <property type="match status" value="1"/>
</dbReference>
<evidence type="ECO:0000256" key="7">
    <source>
        <dbReference type="SAM" id="Phobius"/>
    </source>
</evidence>
<dbReference type="Pfam" id="PF07676">
    <property type="entry name" value="PD40"/>
    <property type="match status" value="1"/>
</dbReference>
<feature type="coiled-coil region" evidence="6">
    <location>
        <begin position="476"/>
        <end position="503"/>
    </location>
</feature>
<evidence type="ECO:0000256" key="5">
    <source>
        <dbReference type="PROSITE-ProRule" id="PRU10141"/>
    </source>
</evidence>
<dbReference type="PROSITE" id="PS00108">
    <property type="entry name" value="PROTEIN_KINASE_ST"/>
    <property type="match status" value="1"/>
</dbReference>
<keyword evidence="7" id="KW-1133">Transmembrane helix</keyword>
<keyword evidence="7" id="KW-0812">Transmembrane</keyword>
<dbReference type="CDD" id="cd14014">
    <property type="entry name" value="STKc_PknB_like"/>
    <property type="match status" value="1"/>
</dbReference>
<reference evidence="9 10" key="1">
    <citation type="submission" date="2019-02" db="EMBL/GenBank/DDBJ databases">
        <title>Deep-cultivation of Planctomycetes and their phenomic and genomic characterization uncovers novel biology.</title>
        <authorList>
            <person name="Wiegand S."/>
            <person name="Jogler M."/>
            <person name="Boedeker C."/>
            <person name="Pinto D."/>
            <person name="Vollmers J."/>
            <person name="Rivas-Marin E."/>
            <person name="Kohn T."/>
            <person name="Peeters S.H."/>
            <person name="Heuer A."/>
            <person name="Rast P."/>
            <person name="Oberbeckmann S."/>
            <person name="Bunk B."/>
            <person name="Jeske O."/>
            <person name="Meyerdierks A."/>
            <person name="Storesund J.E."/>
            <person name="Kallscheuer N."/>
            <person name="Luecker S."/>
            <person name="Lage O.M."/>
            <person name="Pohl T."/>
            <person name="Merkel B.J."/>
            <person name="Hornburger P."/>
            <person name="Mueller R.-W."/>
            <person name="Bruemmer F."/>
            <person name="Labrenz M."/>
            <person name="Spormann A.M."/>
            <person name="Op Den Camp H."/>
            <person name="Overmann J."/>
            <person name="Amann R."/>
            <person name="Jetten M.S.M."/>
            <person name="Mascher T."/>
            <person name="Medema M.H."/>
            <person name="Devos D.P."/>
            <person name="Kaster A.-K."/>
            <person name="Ovreas L."/>
            <person name="Rohde M."/>
            <person name="Galperin M.Y."/>
            <person name="Jogler C."/>
        </authorList>
    </citation>
    <scope>NUCLEOTIDE SEQUENCE [LARGE SCALE GENOMIC DNA]</scope>
    <source>
        <strain evidence="9 10">KOR42</strain>
    </source>
</reference>
<dbReference type="PANTHER" id="PTHR43289">
    <property type="entry name" value="MITOGEN-ACTIVATED PROTEIN KINASE KINASE KINASE 20-RELATED"/>
    <property type="match status" value="1"/>
</dbReference>
<dbReference type="Gene3D" id="1.10.510.10">
    <property type="entry name" value="Transferase(Phosphotransferase) domain 1"/>
    <property type="match status" value="1"/>
</dbReference>
<dbReference type="InterPro" id="IPR011659">
    <property type="entry name" value="WD40"/>
</dbReference>
<keyword evidence="4 5" id="KW-0067">ATP-binding</keyword>
<organism evidence="9 10">
    <name type="scientific">Thalassoglobus neptunius</name>
    <dbReference type="NCBI Taxonomy" id="1938619"/>
    <lineage>
        <taxon>Bacteria</taxon>
        <taxon>Pseudomonadati</taxon>
        <taxon>Planctomycetota</taxon>
        <taxon>Planctomycetia</taxon>
        <taxon>Planctomycetales</taxon>
        <taxon>Planctomycetaceae</taxon>
        <taxon>Thalassoglobus</taxon>
    </lineage>
</organism>
<keyword evidence="6" id="KW-0175">Coiled coil</keyword>
<evidence type="ECO:0000256" key="3">
    <source>
        <dbReference type="ARBA" id="ARBA00022777"/>
    </source>
</evidence>
<dbReference type="Proteomes" id="UP000317243">
    <property type="component" value="Unassembled WGS sequence"/>
</dbReference>
<dbReference type="InterPro" id="IPR011009">
    <property type="entry name" value="Kinase-like_dom_sf"/>
</dbReference>
<dbReference type="GO" id="GO:0005524">
    <property type="term" value="F:ATP binding"/>
    <property type="evidence" value="ECO:0007669"/>
    <property type="project" value="UniProtKB-UniRule"/>
</dbReference>
<keyword evidence="3 9" id="KW-0418">Kinase</keyword>
<dbReference type="InterPro" id="IPR000719">
    <property type="entry name" value="Prot_kinase_dom"/>
</dbReference>
<dbReference type="SUPFAM" id="SSF82171">
    <property type="entry name" value="DPP6 N-terminal domain-like"/>
    <property type="match status" value="2"/>
</dbReference>
<dbReference type="InterPro" id="IPR008271">
    <property type="entry name" value="Ser/Thr_kinase_AS"/>
</dbReference>
<dbReference type="EC" id="2.7.11.1" evidence="9"/>
<dbReference type="InterPro" id="IPR011042">
    <property type="entry name" value="6-blade_b-propeller_TolB-like"/>
</dbReference>
<proteinExistence type="predicted"/>
<dbReference type="SUPFAM" id="SSF56112">
    <property type="entry name" value="Protein kinase-like (PK-like)"/>
    <property type="match status" value="1"/>
</dbReference>
<dbReference type="PROSITE" id="PS50011">
    <property type="entry name" value="PROTEIN_KINASE_DOM"/>
    <property type="match status" value="1"/>
</dbReference>
<evidence type="ECO:0000313" key="10">
    <source>
        <dbReference type="Proteomes" id="UP000317243"/>
    </source>
</evidence>
<evidence type="ECO:0000259" key="8">
    <source>
        <dbReference type="PROSITE" id="PS50011"/>
    </source>
</evidence>
<dbReference type="PROSITE" id="PS00107">
    <property type="entry name" value="PROTEIN_KINASE_ATP"/>
    <property type="match status" value="1"/>
</dbReference>
<name>A0A5C5V9R7_9PLAN</name>
<keyword evidence="10" id="KW-1185">Reference proteome</keyword>
<dbReference type="GO" id="GO:0004674">
    <property type="term" value="F:protein serine/threonine kinase activity"/>
    <property type="evidence" value="ECO:0007669"/>
    <property type="project" value="UniProtKB-EC"/>
</dbReference>
<evidence type="ECO:0000256" key="2">
    <source>
        <dbReference type="ARBA" id="ARBA00022741"/>
    </source>
</evidence>
<comment type="caution">
    <text evidence="9">The sequence shown here is derived from an EMBL/GenBank/DDBJ whole genome shotgun (WGS) entry which is preliminary data.</text>
</comment>
<keyword evidence="1 9" id="KW-0808">Transferase</keyword>
<evidence type="ECO:0000256" key="6">
    <source>
        <dbReference type="SAM" id="Coils"/>
    </source>
</evidence>
<accession>A0A5C5V9R7</accession>
<dbReference type="PANTHER" id="PTHR43289:SF6">
    <property type="entry name" value="SERINE_THREONINE-PROTEIN KINASE NEKL-3"/>
    <property type="match status" value="1"/>
</dbReference>
<dbReference type="SMART" id="SM00220">
    <property type="entry name" value="S_TKc"/>
    <property type="match status" value="1"/>
</dbReference>
<dbReference type="OrthoDB" id="6111975at2"/>
<evidence type="ECO:0000313" key="9">
    <source>
        <dbReference type="EMBL" id="TWT35031.1"/>
    </source>
</evidence>
<dbReference type="Gene3D" id="3.30.200.20">
    <property type="entry name" value="Phosphorylase Kinase, domain 1"/>
    <property type="match status" value="1"/>
</dbReference>
<dbReference type="InterPro" id="IPR017441">
    <property type="entry name" value="Protein_kinase_ATP_BS"/>
</dbReference>
<keyword evidence="7" id="KW-0472">Membrane</keyword>
<dbReference type="EMBL" id="SIHI01000078">
    <property type="protein sequence ID" value="TWT35031.1"/>
    <property type="molecule type" value="Genomic_DNA"/>
</dbReference>
<gene>
    <name evidence="9" type="primary">pknB_23</name>
    <name evidence="9" type="ORF">KOR42_52980</name>
</gene>
<evidence type="ECO:0000256" key="1">
    <source>
        <dbReference type="ARBA" id="ARBA00022679"/>
    </source>
</evidence>
<dbReference type="Gene3D" id="2.120.10.30">
    <property type="entry name" value="TolB, C-terminal domain"/>
    <property type="match status" value="1"/>
</dbReference>
<feature type="domain" description="Protein kinase" evidence="8">
    <location>
        <begin position="118"/>
        <end position="414"/>
    </location>
</feature>
<keyword evidence="2 5" id="KW-0547">Nucleotide-binding</keyword>
<sequence length="1380" mass="154120">MAEGLRNRLYERLSSSQIVEVDQIAAEFEASLSVGKIPSVSGILGGKESSLHEALLFELLTLMMTFRDDRKETAVLQQEMLHQFPEYSEVIQGALNQISTDELNLDPEKSIDVLDQKYSLIEEIGSGGFGTVYRAQQMRPIVRQVAVKMLREGLNSKEVIARFKAERQVLSNLDHPNVAKIFDGGDHAGRPYIAMELIRGIPVTTFADDNRLTIDQRINLVAGMCRGVIHSHMKGVIHRDLKPSNILVTELDGKAVPKIIDFGVAKILEKSTLRDSIQTGFWQIMGTIEYASPEQLTLSAVDVDIRSDVFSLGVILYELVVGVKPVAIHELSSKQQDEIIAYMRENPAPSPRLRLTTTDCSRRDLAKERNVTISEHEHLVSGELEWIIMKAINKDRSQRYSSAKELLNDLERFLNNAPVTAAPPSRWYRIKKYAQRHKTTVITTLSIFAALVIATCVSGYYAFVAIDQREKQIAATDIATQRADEAEQAIAEKETALLQAQLLKRAAQRNEIEAKNYSSAIQVRRAWDLLQSQPSGVHELLYDERALPVENRGFSWHYMNSLVAEHEKCVIKGVTPDYGSPVRWSPDGEKLYFLRNGDLIQFEIDDGTTLSLTTNEDVWNFSVSHGGSTILYTNRNQVKQVGISEPIFESERTLSQGKKGVSEHLGFSGYKESRGSGNLFISPGLHVGPFLLNDTQVIISSYDEIILHDLVSHQKLASATVRGLRDICVSNDDQFLAASTLNETVVLGVLTLERIASQPFGLFSPPVHTFSKESTGSRWLLSGSSNAFMAYNCYPLSDVTLPPLRSDGLWKSQTHKYSSAPSSFNKDPQGMIVMNDNQWCIINYSSAVVMRDIYGGSSIPVISHSNSEGIFDVSLSPKNNRLAITSLSKNGDSQQLSIFPIKIPYHISKIRLPLAPSSVALTDTQNGRFSTLNCNDPSVNEWQYSELEQREITHQYKFRLRLQELPLSAIFNLARFGKRFINDSQLAYPPNSSIEVDPFQLSEELTPQPTENLFPFGEEVDPSSLSTDLDPFQASDEYMRQPTSILFPGGESIGQSNSSTESNPFDPPDDFFTSLHDIYSLDDGLTQGRLYTMLKGKIYERKWIEVESVNGAASAAETGRNRQLSQPRLVIDHPVGSEAIFFPIVAADRLISLEVVNTIEPSLKATMFSLSSGEKLKEFQTRIPEIDLRYFEFSVSNDFHHFAIAIGDSVQVWRLSDFAVSYLPHAPSTIKKMAVSNGGQTVVLELLNNKQFLMWSVGNAGYTKINFNEGKNFYFNDSLCWGLSPNGNTIGVTSKGAFGNSSLGIIDLKTESVEMEIKGSFEGTPEILRFSEDGASVQIVTCLWRTQELVPRLSMLLQEQLRQGRDYMVYTISSQKPSPE</sequence>
<evidence type="ECO:0000256" key="4">
    <source>
        <dbReference type="ARBA" id="ARBA00022840"/>
    </source>
</evidence>
<feature type="transmembrane region" description="Helical" evidence="7">
    <location>
        <begin position="439"/>
        <end position="463"/>
    </location>
</feature>
<protein>
    <submittedName>
        <fullName evidence="9">Serine/threonine-protein kinase PknB</fullName>
        <ecNumber evidence="9">2.7.11.1</ecNumber>
    </submittedName>
</protein>
<dbReference type="RefSeq" id="WP_146512532.1">
    <property type="nucleotide sequence ID" value="NZ_SIHI01000078.1"/>
</dbReference>